<proteinExistence type="predicted"/>
<evidence type="ECO:0000313" key="1">
    <source>
        <dbReference type="EMBL" id="CAK5062844.1"/>
    </source>
</evidence>
<comment type="caution">
    <text evidence="1">The sequence shown here is derived from an EMBL/GenBank/DDBJ whole genome shotgun (WGS) entry which is preliminary data.</text>
</comment>
<accession>A0ACB0YUX4</accession>
<gene>
    <name evidence="1" type="ORF">MENTE1834_LOCUS16610</name>
</gene>
<organism evidence="1 2">
    <name type="scientific">Meloidogyne enterolobii</name>
    <name type="common">Root-knot nematode worm</name>
    <name type="synonym">Meloidogyne mayaguensis</name>
    <dbReference type="NCBI Taxonomy" id="390850"/>
    <lineage>
        <taxon>Eukaryota</taxon>
        <taxon>Metazoa</taxon>
        <taxon>Ecdysozoa</taxon>
        <taxon>Nematoda</taxon>
        <taxon>Chromadorea</taxon>
        <taxon>Rhabditida</taxon>
        <taxon>Tylenchina</taxon>
        <taxon>Tylenchomorpha</taxon>
        <taxon>Tylenchoidea</taxon>
        <taxon>Meloidogynidae</taxon>
        <taxon>Meloidogyninae</taxon>
        <taxon>Meloidogyne</taxon>
    </lineage>
</organism>
<evidence type="ECO:0000313" key="2">
    <source>
        <dbReference type="Proteomes" id="UP001497535"/>
    </source>
</evidence>
<reference evidence="1" key="1">
    <citation type="submission" date="2023-11" db="EMBL/GenBank/DDBJ databases">
        <authorList>
            <person name="Poullet M."/>
        </authorList>
    </citation>
    <scope>NUCLEOTIDE SEQUENCE</scope>
    <source>
        <strain evidence="1">E1834</strain>
    </source>
</reference>
<dbReference type="EMBL" id="CAVMJV010000018">
    <property type="protein sequence ID" value="CAK5062844.1"/>
    <property type="molecule type" value="Genomic_DNA"/>
</dbReference>
<keyword evidence="2" id="KW-1185">Reference proteome</keyword>
<dbReference type="Proteomes" id="UP001497535">
    <property type="component" value="Unassembled WGS sequence"/>
</dbReference>
<sequence length="184" mass="20568">MFINNLFIIIFPKTFYYIESILFPTTTKQTTSSLFNNNLSPLITKEVHLEHGKTLNIFGKQYSTFYVSPKGIISIGAPLNETVVSNIFTDNGGGLPPLILPLVANYDTKSMGSIIDVMVVDEDKTQLLGDSLQRRRRGGLLSRASLLIRDGFRIAEFQATQLIVATFNKLVTAQKDLTEEMVNF</sequence>
<name>A0ACB0YUX4_MELEN</name>
<protein>
    <submittedName>
        <fullName evidence="1">Uncharacterized protein</fullName>
    </submittedName>
</protein>